<evidence type="ECO:0000256" key="2">
    <source>
        <dbReference type="ARBA" id="ARBA00024200"/>
    </source>
</evidence>
<name>A0ABY5PKX8_9ACTN</name>
<dbReference type="NCBIfam" id="TIGR01682">
    <property type="entry name" value="moaD"/>
    <property type="match status" value="1"/>
</dbReference>
<gene>
    <name evidence="4" type="primary">moaD</name>
    <name evidence="4" type="ORF">LRS13_06745</name>
</gene>
<accession>A0ABY5PKX8</accession>
<dbReference type="InterPro" id="IPR012675">
    <property type="entry name" value="Beta-grasp_dom_sf"/>
</dbReference>
<dbReference type="EMBL" id="CP088295">
    <property type="protein sequence ID" value="UUY05217.1"/>
    <property type="molecule type" value="Genomic_DNA"/>
</dbReference>
<proteinExistence type="inferred from homology"/>
<keyword evidence="5" id="KW-1185">Reference proteome</keyword>
<dbReference type="Pfam" id="PF02597">
    <property type="entry name" value="ThiS"/>
    <property type="match status" value="1"/>
</dbReference>
<dbReference type="CDD" id="cd00754">
    <property type="entry name" value="Ubl_MoaD"/>
    <property type="match status" value="1"/>
</dbReference>
<evidence type="ECO:0000313" key="4">
    <source>
        <dbReference type="EMBL" id="UUY05217.1"/>
    </source>
</evidence>
<reference evidence="5" key="1">
    <citation type="submission" date="2021-11" db="EMBL/GenBank/DDBJ databases">
        <title>Cultivation dependent microbiological survey of springs from the worlds oldest radium mine currently devoted to the extraction of radon-saturated water.</title>
        <authorList>
            <person name="Kapinusova G."/>
            <person name="Smrhova T."/>
            <person name="Strejcek M."/>
            <person name="Suman J."/>
            <person name="Jani K."/>
            <person name="Pajer P."/>
            <person name="Uhlik O."/>
        </authorList>
    </citation>
    <scope>NUCLEOTIDE SEQUENCE [LARGE SCALE GENOMIC DNA]</scope>
    <source>
        <strain evidence="5">J379</strain>
    </source>
</reference>
<dbReference type="Proteomes" id="UP001058860">
    <property type="component" value="Chromosome"/>
</dbReference>
<dbReference type="PANTHER" id="PTHR33359:SF1">
    <property type="entry name" value="MOLYBDOPTERIN SYNTHASE SULFUR CARRIER SUBUNIT"/>
    <property type="match status" value="1"/>
</dbReference>
<protein>
    <recommendedName>
        <fullName evidence="3">Molybdopterin synthase sulfur carrier subunit</fullName>
    </recommendedName>
</protein>
<keyword evidence="1" id="KW-0547">Nucleotide-binding</keyword>
<dbReference type="RefSeq" id="WP_353865677.1">
    <property type="nucleotide sequence ID" value="NZ_CP088295.1"/>
</dbReference>
<evidence type="ECO:0000256" key="1">
    <source>
        <dbReference type="ARBA" id="ARBA00022741"/>
    </source>
</evidence>
<dbReference type="SUPFAM" id="SSF54285">
    <property type="entry name" value="MoaD/ThiS"/>
    <property type="match status" value="1"/>
</dbReference>
<dbReference type="PANTHER" id="PTHR33359">
    <property type="entry name" value="MOLYBDOPTERIN SYNTHASE SULFUR CARRIER SUBUNIT"/>
    <property type="match status" value="1"/>
</dbReference>
<dbReference type="InterPro" id="IPR003749">
    <property type="entry name" value="ThiS/MoaD-like"/>
</dbReference>
<dbReference type="InterPro" id="IPR044672">
    <property type="entry name" value="MOCS2A"/>
</dbReference>
<comment type="similarity">
    <text evidence="2">Belongs to the MoaD family.</text>
</comment>
<dbReference type="Gene3D" id="3.10.20.30">
    <property type="match status" value="1"/>
</dbReference>
<organism evidence="4 5">
    <name type="scientific">Svornostia abyssi</name>
    <dbReference type="NCBI Taxonomy" id="2898438"/>
    <lineage>
        <taxon>Bacteria</taxon>
        <taxon>Bacillati</taxon>
        <taxon>Actinomycetota</taxon>
        <taxon>Thermoleophilia</taxon>
        <taxon>Solirubrobacterales</taxon>
        <taxon>Baekduiaceae</taxon>
        <taxon>Svornostia</taxon>
    </lineage>
</organism>
<sequence length="81" mass="8476">MTITVKLFASLRREAGTDELTLELPTGATVADAVEALRDGPLPWLPDRATFAVAVDREYAADDAPLEPGSELALVPPVSGG</sequence>
<dbReference type="InterPro" id="IPR016155">
    <property type="entry name" value="Mopterin_synth/thiamin_S_b"/>
</dbReference>
<evidence type="ECO:0000313" key="5">
    <source>
        <dbReference type="Proteomes" id="UP001058860"/>
    </source>
</evidence>
<evidence type="ECO:0000256" key="3">
    <source>
        <dbReference type="ARBA" id="ARBA00024247"/>
    </source>
</evidence>